<dbReference type="EMBL" id="UFQT01000007">
    <property type="protein sequence ID" value="SSX17488.1"/>
    <property type="molecule type" value="Genomic_DNA"/>
</dbReference>
<keyword evidence="4 7" id="KW-0863">Zinc-finger</keyword>
<dbReference type="InterPro" id="IPR040388">
    <property type="entry name" value="CXXC4/CXXC5"/>
</dbReference>
<evidence type="ECO:0000313" key="10">
    <source>
        <dbReference type="EMBL" id="SSW97102.1"/>
    </source>
</evidence>
<name>A0A336JZP9_CULSO</name>
<dbReference type="InterPro" id="IPR002857">
    <property type="entry name" value="Znf_CXXC"/>
</dbReference>
<dbReference type="PANTHER" id="PTHR13419:SF0">
    <property type="entry name" value="CXXC-TYPE DOMAIN-CONTAINING PROTEIN"/>
    <property type="match status" value="1"/>
</dbReference>
<feature type="region of interest" description="Disordered" evidence="8">
    <location>
        <begin position="262"/>
        <end position="310"/>
    </location>
</feature>
<dbReference type="OMA" id="NGYDKKS"/>
<keyword evidence="2" id="KW-0963">Cytoplasm</keyword>
<keyword evidence="3" id="KW-0479">Metal-binding</keyword>
<evidence type="ECO:0000256" key="1">
    <source>
        <dbReference type="ARBA" id="ARBA00004496"/>
    </source>
</evidence>
<evidence type="ECO:0000256" key="6">
    <source>
        <dbReference type="ARBA" id="ARBA00023125"/>
    </source>
</evidence>
<feature type="domain" description="CXXC-type" evidence="9">
    <location>
        <begin position="343"/>
        <end position="383"/>
    </location>
</feature>
<dbReference type="GO" id="GO:0005634">
    <property type="term" value="C:nucleus"/>
    <property type="evidence" value="ECO:0007669"/>
    <property type="project" value="TreeGrafter"/>
</dbReference>
<sequence length="395" mass="43730">MSVSATEESSDHSLPSFSTFASELEPPVSWGYYDHPDRINTDVNNTSQSQNSLTRPWEMDTKDGRGFEPYPKLPSFQSQFQPFSDPSLVPDPMPAQPMPVPVSPSSASPVSSGPLTQLTQLTPSPLTTIQTGGFTHTLTGVSSFQPLQRTYPLVPAPIQARDIPTIQSQYLEERHIQLYQPITTFSQPGVVTVLKNEPANFELNLKNGFNHFQNSMPHQMTQLDNNGYCHQTTATTTHHQMNGGLDISHNTNKMVNNGGATTMKIVDTPTVVPTQQRKKERRKMRAASLESSNADSESAMDTGNESNHPGQVAAVSSTANFKSPMHNMSMSEDGNMENGEKQTKKKRKRCGECIGCQRKDNCGDCAPCRNDKSHQICKQRRCEKLTEKKVSTQKL</sequence>
<comment type="subcellular location">
    <subcellularLocation>
        <location evidence="1">Cytoplasm</location>
    </subcellularLocation>
</comment>
<keyword evidence="5" id="KW-0862">Zinc</keyword>
<feature type="region of interest" description="Disordered" evidence="8">
    <location>
        <begin position="41"/>
        <end position="65"/>
    </location>
</feature>
<evidence type="ECO:0000256" key="8">
    <source>
        <dbReference type="SAM" id="MobiDB-lite"/>
    </source>
</evidence>
<dbReference type="GO" id="GO:0005737">
    <property type="term" value="C:cytoplasm"/>
    <property type="evidence" value="ECO:0007669"/>
    <property type="project" value="UniProtKB-SubCell"/>
</dbReference>
<evidence type="ECO:0000256" key="5">
    <source>
        <dbReference type="ARBA" id="ARBA00022833"/>
    </source>
</evidence>
<reference evidence="11" key="2">
    <citation type="submission" date="2018-07" db="EMBL/GenBank/DDBJ databases">
        <authorList>
            <person name="Quirk P.G."/>
            <person name="Krulwich T.A."/>
        </authorList>
    </citation>
    <scope>NUCLEOTIDE SEQUENCE</scope>
</reference>
<dbReference type="PANTHER" id="PTHR13419">
    <property type="entry name" value="ZINC FINGER-CONTAINING"/>
    <property type="match status" value="1"/>
</dbReference>
<evidence type="ECO:0000313" key="11">
    <source>
        <dbReference type="EMBL" id="SSX17488.1"/>
    </source>
</evidence>
<dbReference type="GO" id="GO:0008327">
    <property type="term" value="F:methyl-CpG binding"/>
    <property type="evidence" value="ECO:0007669"/>
    <property type="project" value="TreeGrafter"/>
</dbReference>
<dbReference type="GO" id="GO:0008270">
    <property type="term" value="F:zinc ion binding"/>
    <property type="evidence" value="ECO:0007669"/>
    <property type="project" value="UniProtKB-KW"/>
</dbReference>
<keyword evidence="6" id="KW-0238">DNA-binding</keyword>
<evidence type="ECO:0000256" key="4">
    <source>
        <dbReference type="ARBA" id="ARBA00022771"/>
    </source>
</evidence>
<feature type="compositionally biased region" description="Polar residues" evidence="8">
    <location>
        <begin position="41"/>
        <end position="54"/>
    </location>
</feature>
<dbReference type="VEuPathDB" id="VectorBase:CSON014427"/>
<dbReference type="PROSITE" id="PS51058">
    <property type="entry name" value="ZF_CXXC"/>
    <property type="match status" value="1"/>
</dbReference>
<organism evidence="10">
    <name type="scientific">Culicoides sonorensis</name>
    <name type="common">Biting midge</name>
    <dbReference type="NCBI Taxonomy" id="179676"/>
    <lineage>
        <taxon>Eukaryota</taxon>
        <taxon>Metazoa</taxon>
        <taxon>Ecdysozoa</taxon>
        <taxon>Arthropoda</taxon>
        <taxon>Hexapoda</taxon>
        <taxon>Insecta</taxon>
        <taxon>Pterygota</taxon>
        <taxon>Neoptera</taxon>
        <taxon>Endopterygota</taxon>
        <taxon>Diptera</taxon>
        <taxon>Nematocera</taxon>
        <taxon>Chironomoidea</taxon>
        <taxon>Ceratopogonidae</taxon>
        <taxon>Ceratopogoninae</taxon>
        <taxon>Culicoides</taxon>
        <taxon>Monoculicoides</taxon>
    </lineage>
</organism>
<dbReference type="EMBL" id="UFQS01000007">
    <property type="protein sequence ID" value="SSW97102.1"/>
    <property type="molecule type" value="Genomic_DNA"/>
</dbReference>
<dbReference type="Pfam" id="PF02008">
    <property type="entry name" value="zf-CXXC"/>
    <property type="match status" value="1"/>
</dbReference>
<feature type="region of interest" description="Disordered" evidence="8">
    <location>
        <begin position="1"/>
        <end position="20"/>
    </location>
</feature>
<evidence type="ECO:0000259" key="9">
    <source>
        <dbReference type="PROSITE" id="PS51058"/>
    </source>
</evidence>
<gene>
    <name evidence="10" type="primary">CSON014427</name>
</gene>
<evidence type="ECO:0000256" key="7">
    <source>
        <dbReference type="PROSITE-ProRule" id="PRU00509"/>
    </source>
</evidence>
<dbReference type="AlphaFoldDB" id="A0A336JZP9"/>
<reference evidence="10" key="1">
    <citation type="submission" date="2018-04" db="EMBL/GenBank/DDBJ databases">
        <authorList>
            <person name="Go L.Y."/>
            <person name="Mitchell J.A."/>
        </authorList>
    </citation>
    <scope>NUCLEOTIDE SEQUENCE</scope>
    <source>
        <tissue evidence="10">Whole organism</tissue>
    </source>
</reference>
<protein>
    <submittedName>
        <fullName evidence="10">CSON014427 protein</fullName>
    </submittedName>
</protein>
<feature type="compositionally biased region" description="Basic residues" evidence="8">
    <location>
        <begin position="276"/>
        <end position="285"/>
    </location>
</feature>
<evidence type="ECO:0000256" key="3">
    <source>
        <dbReference type="ARBA" id="ARBA00022723"/>
    </source>
</evidence>
<evidence type="ECO:0000256" key="2">
    <source>
        <dbReference type="ARBA" id="ARBA00022490"/>
    </source>
</evidence>
<feature type="compositionally biased region" description="Polar residues" evidence="8">
    <location>
        <begin position="289"/>
        <end position="310"/>
    </location>
</feature>
<accession>A0A336JZP9</accession>
<proteinExistence type="predicted"/>